<evidence type="ECO:0000313" key="1">
    <source>
        <dbReference type="EMBL" id="KAI0090950.1"/>
    </source>
</evidence>
<dbReference type="EMBL" id="MU274906">
    <property type="protein sequence ID" value="KAI0090950.1"/>
    <property type="molecule type" value="Genomic_DNA"/>
</dbReference>
<sequence>MLRTISVGRCWTGVVLRSAPPTASSWTDDGTEVFRSLGRGVAPRMRDFVNGLMRILSLAMVVSDNVGVSVLSMAGGESVDDG</sequence>
<name>A0ACB8U9N8_9APHY</name>
<gene>
    <name evidence="1" type="ORF">BDY19DRAFT_932604</name>
</gene>
<reference evidence="1" key="1">
    <citation type="journal article" date="2021" name="Environ. Microbiol.">
        <title>Gene family expansions and transcriptome signatures uncover fungal adaptations to wood decay.</title>
        <authorList>
            <person name="Hage H."/>
            <person name="Miyauchi S."/>
            <person name="Viragh M."/>
            <person name="Drula E."/>
            <person name="Min B."/>
            <person name="Chaduli D."/>
            <person name="Navarro D."/>
            <person name="Favel A."/>
            <person name="Norest M."/>
            <person name="Lesage-Meessen L."/>
            <person name="Balint B."/>
            <person name="Merenyi Z."/>
            <person name="de Eugenio L."/>
            <person name="Morin E."/>
            <person name="Martinez A.T."/>
            <person name="Baldrian P."/>
            <person name="Stursova M."/>
            <person name="Martinez M.J."/>
            <person name="Novotny C."/>
            <person name="Magnuson J.K."/>
            <person name="Spatafora J.W."/>
            <person name="Maurice S."/>
            <person name="Pangilinan J."/>
            <person name="Andreopoulos W."/>
            <person name="LaButti K."/>
            <person name="Hundley H."/>
            <person name="Na H."/>
            <person name="Kuo A."/>
            <person name="Barry K."/>
            <person name="Lipzen A."/>
            <person name="Henrissat B."/>
            <person name="Riley R."/>
            <person name="Ahrendt S."/>
            <person name="Nagy L.G."/>
            <person name="Grigoriev I.V."/>
            <person name="Martin F."/>
            <person name="Rosso M.N."/>
        </authorList>
    </citation>
    <scope>NUCLEOTIDE SEQUENCE</scope>
    <source>
        <strain evidence="1">CBS 384.51</strain>
    </source>
</reference>
<evidence type="ECO:0000313" key="2">
    <source>
        <dbReference type="Proteomes" id="UP001055072"/>
    </source>
</evidence>
<accession>A0ACB8U9N8</accession>
<protein>
    <submittedName>
        <fullName evidence="1">Uncharacterized protein</fullName>
    </submittedName>
</protein>
<comment type="caution">
    <text evidence="1">The sequence shown here is derived from an EMBL/GenBank/DDBJ whole genome shotgun (WGS) entry which is preliminary data.</text>
</comment>
<organism evidence="1 2">
    <name type="scientific">Irpex rosettiformis</name>
    <dbReference type="NCBI Taxonomy" id="378272"/>
    <lineage>
        <taxon>Eukaryota</taxon>
        <taxon>Fungi</taxon>
        <taxon>Dikarya</taxon>
        <taxon>Basidiomycota</taxon>
        <taxon>Agaricomycotina</taxon>
        <taxon>Agaricomycetes</taxon>
        <taxon>Polyporales</taxon>
        <taxon>Irpicaceae</taxon>
        <taxon>Irpex</taxon>
    </lineage>
</organism>
<keyword evidence="2" id="KW-1185">Reference proteome</keyword>
<dbReference type="Proteomes" id="UP001055072">
    <property type="component" value="Unassembled WGS sequence"/>
</dbReference>
<proteinExistence type="predicted"/>